<accession>A0A5M4FJX9</accession>
<dbReference type="OrthoDB" id="9888936at2"/>
<dbReference type="RefSeq" id="WP_149688454.1">
    <property type="nucleotide sequence ID" value="NZ_SDPQ02000001.1"/>
</dbReference>
<dbReference type="AlphaFoldDB" id="A0A5M4FJX9"/>
<protein>
    <submittedName>
        <fullName evidence="1">Uncharacterized protein</fullName>
    </submittedName>
</protein>
<organism evidence="1 2">
    <name type="scientific">Aeromicrobium ginsengisoli</name>
    <dbReference type="NCBI Taxonomy" id="363867"/>
    <lineage>
        <taxon>Bacteria</taxon>
        <taxon>Bacillati</taxon>
        <taxon>Actinomycetota</taxon>
        <taxon>Actinomycetes</taxon>
        <taxon>Propionibacteriales</taxon>
        <taxon>Nocardioidaceae</taxon>
        <taxon>Aeromicrobium</taxon>
    </lineage>
</organism>
<dbReference type="Proteomes" id="UP000380867">
    <property type="component" value="Unassembled WGS sequence"/>
</dbReference>
<dbReference type="PROSITE" id="PS51318">
    <property type="entry name" value="TAT"/>
    <property type="match status" value="1"/>
</dbReference>
<comment type="caution">
    <text evidence="1">The sequence shown here is derived from an EMBL/GenBank/DDBJ whole genome shotgun (WGS) entry which is preliminary data.</text>
</comment>
<evidence type="ECO:0000313" key="1">
    <source>
        <dbReference type="EMBL" id="KAA1400361.1"/>
    </source>
</evidence>
<proteinExistence type="predicted"/>
<keyword evidence="2" id="KW-1185">Reference proteome</keyword>
<dbReference type="EMBL" id="SDPQ02000001">
    <property type="protein sequence ID" value="KAA1400361.1"/>
    <property type="molecule type" value="Genomic_DNA"/>
</dbReference>
<reference evidence="1" key="1">
    <citation type="submission" date="2019-09" db="EMBL/GenBank/DDBJ databases">
        <authorList>
            <person name="Li J."/>
        </authorList>
    </citation>
    <scope>NUCLEOTIDE SEQUENCE [LARGE SCALE GENOMIC DNA]</scope>
    <source>
        <strain evidence="1">JCM 14732</strain>
    </source>
</reference>
<name>A0A5M4FJX9_9ACTN</name>
<evidence type="ECO:0000313" key="2">
    <source>
        <dbReference type="Proteomes" id="UP000380867"/>
    </source>
</evidence>
<sequence>MTETAPPPTSRRRRIVQAAVALLVVAGVTVAYWQVSARQAMADVRVVPASLVCNDKPTPYGLQADSGEAPRPAFRFSIAPDDKCLLTVAVVNHGSRTIHVDSMTFPMLKPGGDSGVVIDVTTRAADGIRARTGGSDSMDAVFDLGESIEPDESFDWTFVVRYRVPSSTCDAGTSIFSDLPHTRVSRTGVSADVDGDVNLLIKTTPPPAGVPNDCG</sequence>
<dbReference type="InterPro" id="IPR006311">
    <property type="entry name" value="TAT_signal"/>
</dbReference>
<gene>
    <name evidence="1" type="ORF">ESP70_006435</name>
</gene>